<dbReference type="Pfam" id="PF00534">
    <property type="entry name" value="Glycos_transf_1"/>
    <property type="match status" value="1"/>
</dbReference>
<dbReference type="SUPFAM" id="SSF53756">
    <property type="entry name" value="UDP-Glycosyltransferase/glycogen phosphorylase"/>
    <property type="match status" value="1"/>
</dbReference>
<reference evidence="3" key="1">
    <citation type="submission" date="2015-08" db="EMBL/GenBank/DDBJ databases">
        <authorList>
            <person name="Kim K.M."/>
        </authorList>
    </citation>
    <scope>NUCLEOTIDE SEQUENCE [LARGE SCALE GENOMIC DNA]</scope>
    <source>
        <strain evidence="3">KCTC 23892</strain>
    </source>
</reference>
<dbReference type="AlphaFoldDB" id="A0A1B3BBG9"/>
<dbReference type="KEGG" id="ksd:KS2013_1433"/>
<evidence type="ECO:0000313" key="3">
    <source>
        <dbReference type="Proteomes" id="UP000094147"/>
    </source>
</evidence>
<name>A0A1B3BBG9_9GAMM</name>
<dbReference type="STRING" id="1144748.KS2013_1433"/>
<dbReference type="Gene3D" id="3.40.50.2000">
    <property type="entry name" value="Glycogen Phosphorylase B"/>
    <property type="match status" value="2"/>
</dbReference>
<dbReference type="OrthoDB" id="9787293at2"/>
<proteinExistence type="predicted"/>
<sequence length="387" mass="43780">MIEMNKRKIAFITSYPLKSEPVIKNRLSPYIGYMNSHNFEVSLFSSDSYDLSQEIDVKHTPVVGNRKSRGFIKRAYQEFVDAGRLLNTFKQSKIKTCVVTIPSMFLLFRLGIVKENTVYLDIRDLTWDYLSNTALTQRLFKFLARCIAKTKIRMVEGVAVTNNTEYQYVRNILKVDKSKISVVPNGVSRKQFTLLKEVKIAENNNIVVSYIGNIGIAQNLTVLIDAAEMLPNVSFMIVGDGNDRGRVESYCKSKGISNVTFTGRVTWDKTIAYYGETDILFAQLDEKFSGAMPSKLYEYLSTGKYVLYGGHGEAKEVLAKFENNTVIEPNNANEIVNAINIITRNSLNNSLSGKNKAIIKKCFIREDNVESFLQKVAVSGRREPEVN</sequence>
<keyword evidence="2" id="KW-0808">Transferase</keyword>
<gene>
    <name evidence="2" type="ORF">KS2013_1433</name>
</gene>
<evidence type="ECO:0000313" key="2">
    <source>
        <dbReference type="EMBL" id="AOE50145.1"/>
    </source>
</evidence>
<accession>A0A1B3BBG9</accession>
<keyword evidence="3" id="KW-1185">Reference proteome</keyword>
<dbReference type="PANTHER" id="PTHR45947">
    <property type="entry name" value="SULFOQUINOVOSYL TRANSFERASE SQD2"/>
    <property type="match status" value="1"/>
</dbReference>
<dbReference type="EMBL" id="CP012418">
    <property type="protein sequence ID" value="AOE50145.1"/>
    <property type="molecule type" value="Genomic_DNA"/>
</dbReference>
<organism evidence="2 3">
    <name type="scientific">Kangiella sediminilitoris</name>
    <dbReference type="NCBI Taxonomy" id="1144748"/>
    <lineage>
        <taxon>Bacteria</taxon>
        <taxon>Pseudomonadati</taxon>
        <taxon>Pseudomonadota</taxon>
        <taxon>Gammaproteobacteria</taxon>
        <taxon>Kangiellales</taxon>
        <taxon>Kangiellaceae</taxon>
        <taxon>Kangiella</taxon>
    </lineage>
</organism>
<dbReference type="GO" id="GO:0016758">
    <property type="term" value="F:hexosyltransferase activity"/>
    <property type="evidence" value="ECO:0007669"/>
    <property type="project" value="TreeGrafter"/>
</dbReference>
<dbReference type="RefSeq" id="WP_068991855.1">
    <property type="nucleotide sequence ID" value="NZ_CP012418.1"/>
</dbReference>
<dbReference type="PANTHER" id="PTHR45947:SF3">
    <property type="entry name" value="SULFOQUINOVOSYL TRANSFERASE SQD2"/>
    <property type="match status" value="1"/>
</dbReference>
<dbReference type="InterPro" id="IPR050194">
    <property type="entry name" value="Glycosyltransferase_grp1"/>
</dbReference>
<evidence type="ECO:0000259" key="1">
    <source>
        <dbReference type="Pfam" id="PF00534"/>
    </source>
</evidence>
<protein>
    <submittedName>
        <fullName evidence="2">Glycosyltransferase</fullName>
    </submittedName>
</protein>
<dbReference type="InterPro" id="IPR001296">
    <property type="entry name" value="Glyco_trans_1"/>
</dbReference>
<feature type="domain" description="Glycosyl transferase family 1" evidence="1">
    <location>
        <begin position="200"/>
        <end position="346"/>
    </location>
</feature>
<dbReference type="Proteomes" id="UP000094147">
    <property type="component" value="Chromosome"/>
</dbReference>